<proteinExistence type="predicted"/>
<keyword evidence="5" id="KW-0297">G-protein coupled receptor</keyword>
<feature type="transmembrane region" description="Helical" evidence="9">
    <location>
        <begin position="7"/>
        <end position="26"/>
    </location>
</feature>
<dbReference type="PANTHER" id="PTHR10489">
    <property type="entry name" value="CELL ADHESION MOLECULE"/>
    <property type="match status" value="1"/>
</dbReference>
<dbReference type="GO" id="GO:0007204">
    <property type="term" value="P:positive regulation of cytosolic calcium ion concentration"/>
    <property type="evidence" value="ECO:0007669"/>
    <property type="project" value="TreeGrafter"/>
</dbReference>
<organism evidence="11 12">
    <name type="scientific">Eleutherodactylus coqui</name>
    <name type="common">Puerto Rican coqui</name>
    <dbReference type="NCBI Taxonomy" id="57060"/>
    <lineage>
        <taxon>Eukaryota</taxon>
        <taxon>Metazoa</taxon>
        <taxon>Chordata</taxon>
        <taxon>Craniata</taxon>
        <taxon>Vertebrata</taxon>
        <taxon>Euteleostomi</taxon>
        <taxon>Amphibia</taxon>
        <taxon>Batrachia</taxon>
        <taxon>Anura</taxon>
        <taxon>Neobatrachia</taxon>
        <taxon>Hyloidea</taxon>
        <taxon>Eleutherodactylidae</taxon>
        <taxon>Eleutherodactylinae</taxon>
        <taxon>Eleutherodactylus</taxon>
        <taxon>Eleutherodactylus</taxon>
    </lineage>
</organism>
<dbReference type="GO" id="GO:0006955">
    <property type="term" value="P:immune response"/>
    <property type="evidence" value="ECO:0007669"/>
    <property type="project" value="TreeGrafter"/>
</dbReference>
<dbReference type="Pfam" id="PF00001">
    <property type="entry name" value="7tm_1"/>
    <property type="match status" value="1"/>
</dbReference>
<feature type="transmembrane region" description="Helical" evidence="9">
    <location>
        <begin position="169"/>
        <end position="193"/>
    </location>
</feature>
<dbReference type="EMBL" id="WNTK01019287">
    <property type="protein sequence ID" value="KAG9461581.1"/>
    <property type="molecule type" value="Genomic_DNA"/>
</dbReference>
<dbReference type="PRINTS" id="PR00237">
    <property type="entry name" value="GPCRRHODOPSN"/>
</dbReference>
<dbReference type="Proteomes" id="UP000770717">
    <property type="component" value="Unassembled WGS sequence"/>
</dbReference>
<keyword evidence="12" id="KW-1185">Reference proteome</keyword>
<keyword evidence="2" id="KW-1003">Cell membrane</keyword>
<feature type="transmembrane region" description="Helical" evidence="9">
    <location>
        <begin position="46"/>
        <end position="65"/>
    </location>
</feature>
<dbReference type="AlphaFoldDB" id="A0A8J6B6J1"/>
<dbReference type="InterPro" id="IPR017452">
    <property type="entry name" value="GPCR_Rhodpsn_7TM"/>
</dbReference>
<evidence type="ECO:0000256" key="5">
    <source>
        <dbReference type="ARBA" id="ARBA00023040"/>
    </source>
</evidence>
<keyword evidence="4 9" id="KW-1133">Transmembrane helix</keyword>
<evidence type="ECO:0000313" key="12">
    <source>
        <dbReference type="Proteomes" id="UP000770717"/>
    </source>
</evidence>
<gene>
    <name evidence="11" type="ORF">GDO78_016349</name>
</gene>
<evidence type="ECO:0000256" key="2">
    <source>
        <dbReference type="ARBA" id="ARBA00022475"/>
    </source>
</evidence>
<dbReference type="OrthoDB" id="10015690at2759"/>
<dbReference type="Gene3D" id="1.20.1070.10">
    <property type="entry name" value="Rhodopsin 7-helix transmembrane proteins"/>
    <property type="match status" value="1"/>
</dbReference>
<dbReference type="SUPFAM" id="SSF81321">
    <property type="entry name" value="Family A G protein-coupled receptor-like"/>
    <property type="match status" value="1"/>
</dbReference>
<evidence type="ECO:0000256" key="8">
    <source>
        <dbReference type="ARBA" id="ARBA00023224"/>
    </source>
</evidence>
<name>A0A8J6B6J1_ELECQ</name>
<keyword evidence="3 9" id="KW-0812">Transmembrane</keyword>
<evidence type="ECO:0000256" key="7">
    <source>
        <dbReference type="ARBA" id="ARBA00023170"/>
    </source>
</evidence>
<dbReference type="InterPro" id="IPR000355">
    <property type="entry name" value="Chemokine_rcpt"/>
</dbReference>
<comment type="caution">
    <text evidence="11">The sequence shown here is derived from an EMBL/GenBank/DDBJ whole genome shotgun (WGS) entry which is preliminary data.</text>
</comment>
<keyword evidence="6 9" id="KW-0472">Membrane</keyword>
<evidence type="ECO:0000313" key="11">
    <source>
        <dbReference type="EMBL" id="KAG9461581.1"/>
    </source>
</evidence>
<keyword evidence="7" id="KW-0675">Receptor</keyword>
<evidence type="ECO:0000256" key="3">
    <source>
        <dbReference type="ARBA" id="ARBA00022692"/>
    </source>
</evidence>
<dbReference type="GO" id="GO:0009897">
    <property type="term" value="C:external side of plasma membrane"/>
    <property type="evidence" value="ECO:0007669"/>
    <property type="project" value="TreeGrafter"/>
</dbReference>
<evidence type="ECO:0000256" key="4">
    <source>
        <dbReference type="ARBA" id="ARBA00022989"/>
    </source>
</evidence>
<evidence type="ECO:0000256" key="6">
    <source>
        <dbReference type="ARBA" id="ARBA00023136"/>
    </source>
</evidence>
<evidence type="ECO:0000256" key="1">
    <source>
        <dbReference type="ARBA" id="ARBA00004651"/>
    </source>
</evidence>
<feature type="domain" description="G-protein coupled receptors family 1 profile" evidence="10">
    <location>
        <begin position="1"/>
        <end position="230"/>
    </location>
</feature>
<dbReference type="GO" id="GO:0019957">
    <property type="term" value="F:C-C chemokine binding"/>
    <property type="evidence" value="ECO:0007669"/>
    <property type="project" value="TreeGrafter"/>
</dbReference>
<dbReference type="PROSITE" id="PS50262">
    <property type="entry name" value="G_PROTEIN_RECEP_F1_2"/>
    <property type="match status" value="1"/>
</dbReference>
<dbReference type="GO" id="GO:0060326">
    <property type="term" value="P:cell chemotaxis"/>
    <property type="evidence" value="ECO:0007669"/>
    <property type="project" value="TreeGrafter"/>
</dbReference>
<dbReference type="InterPro" id="IPR000276">
    <property type="entry name" value="GPCR_Rhodpsn"/>
</dbReference>
<feature type="transmembrane region" description="Helical" evidence="9">
    <location>
        <begin position="126"/>
        <end position="149"/>
    </location>
</feature>
<reference evidence="11" key="1">
    <citation type="thesis" date="2020" institute="ProQuest LLC" country="789 East Eisenhower Parkway, Ann Arbor, MI, USA">
        <title>Comparative Genomics and Chromosome Evolution.</title>
        <authorList>
            <person name="Mudd A.B."/>
        </authorList>
    </citation>
    <scope>NUCLEOTIDE SEQUENCE</scope>
    <source>
        <strain evidence="11">HN-11 Male</strain>
        <tissue evidence="11">Kidney and liver</tissue>
    </source>
</reference>
<dbReference type="PANTHER" id="PTHR10489:SF730">
    <property type="entry name" value="CHEMOKINE XC RECEPTOR 1"/>
    <property type="match status" value="1"/>
</dbReference>
<protein>
    <recommendedName>
        <fullName evidence="10">G-protein coupled receptors family 1 profile domain-containing protein</fullName>
    </recommendedName>
</protein>
<keyword evidence="8" id="KW-0807">Transducer</keyword>
<dbReference type="InterPro" id="IPR050119">
    <property type="entry name" value="CCR1-9-like"/>
</dbReference>
<sequence>MESLTNVFIFNLSVADLLLTACLPFFAVYHRQGWIFGPVTCKAFNILFSLAFYSGIIFLTCLTYYRYVAVVNPLSVLKNKRHLNGVLVTVLFWVVSLCASIPVIIFQTQTWFSDFAQCDYKQKYPILVIHYQQNVSFFVAFCVIVYCYFRIIRTLNNSRSQINHKPVKLILVIVALYLVSWAPYNIVILLQSFELQQLFLSCELRKNLIYAKYVTENIAFSHCCLNPILYAFVGVKFRTHLKSIIKCAKHRKRSQQHATRSISQNHDYNEVGSVF</sequence>
<feature type="transmembrane region" description="Helical" evidence="9">
    <location>
        <begin position="86"/>
        <end position="106"/>
    </location>
</feature>
<dbReference type="GO" id="GO:0016493">
    <property type="term" value="F:C-C chemokine receptor activity"/>
    <property type="evidence" value="ECO:0007669"/>
    <property type="project" value="TreeGrafter"/>
</dbReference>
<dbReference type="GO" id="GO:0019722">
    <property type="term" value="P:calcium-mediated signaling"/>
    <property type="evidence" value="ECO:0007669"/>
    <property type="project" value="TreeGrafter"/>
</dbReference>
<comment type="subcellular location">
    <subcellularLocation>
        <location evidence="1">Cell membrane</location>
        <topology evidence="1">Multi-pass membrane protein</topology>
    </subcellularLocation>
</comment>
<evidence type="ECO:0000256" key="9">
    <source>
        <dbReference type="SAM" id="Phobius"/>
    </source>
</evidence>
<dbReference type="PRINTS" id="PR00657">
    <property type="entry name" value="CCCHEMOKINER"/>
</dbReference>
<accession>A0A8J6B6J1</accession>
<evidence type="ECO:0000259" key="10">
    <source>
        <dbReference type="PROSITE" id="PS50262"/>
    </source>
</evidence>